<dbReference type="Pfam" id="PF20329">
    <property type="entry name" value="DUF6624"/>
    <property type="match status" value="1"/>
</dbReference>
<proteinExistence type="predicted"/>
<organism evidence="1 2">
    <name type="scientific">Xanthocytophaga flava</name>
    <dbReference type="NCBI Taxonomy" id="3048013"/>
    <lineage>
        <taxon>Bacteria</taxon>
        <taxon>Pseudomonadati</taxon>
        <taxon>Bacteroidota</taxon>
        <taxon>Cytophagia</taxon>
        <taxon>Cytophagales</taxon>
        <taxon>Rhodocytophagaceae</taxon>
        <taxon>Xanthocytophaga</taxon>
    </lineage>
</organism>
<dbReference type="InterPro" id="IPR046732">
    <property type="entry name" value="DUF6624"/>
</dbReference>
<protein>
    <submittedName>
        <fullName evidence="1">Uncharacterized protein</fullName>
    </submittedName>
</protein>
<dbReference type="AlphaFoldDB" id="A0AAE3QPS9"/>
<evidence type="ECO:0000313" key="1">
    <source>
        <dbReference type="EMBL" id="MDJ1482661.1"/>
    </source>
</evidence>
<dbReference type="EMBL" id="JASJOS010000008">
    <property type="protein sequence ID" value="MDJ1482661.1"/>
    <property type="molecule type" value="Genomic_DNA"/>
</dbReference>
<dbReference type="RefSeq" id="WP_313981958.1">
    <property type="nucleotide sequence ID" value="NZ_JASJOS010000008.1"/>
</dbReference>
<gene>
    <name evidence="1" type="ORF">QNI16_19330</name>
</gene>
<evidence type="ECO:0000313" key="2">
    <source>
        <dbReference type="Proteomes" id="UP001241110"/>
    </source>
</evidence>
<reference evidence="1" key="1">
    <citation type="submission" date="2023-05" db="EMBL/GenBank/DDBJ databases">
        <authorList>
            <person name="Zhang X."/>
        </authorList>
    </citation>
    <scope>NUCLEOTIDE SEQUENCE</scope>
    <source>
        <strain evidence="1">YF14B1</strain>
    </source>
</reference>
<comment type="caution">
    <text evidence="1">The sequence shown here is derived from an EMBL/GenBank/DDBJ whole genome shotgun (WGS) entry which is preliminary data.</text>
</comment>
<name>A0AAE3QPS9_9BACT</name>
<sequence>MSVRMDYTYIAEKIISLRDEDLNLRKKLVKKGQLSEGYNKEMEELHNQNAQIIDQLIDSIGYPTIDKVGKEASDAAWLIIQHSIGQPEFMKKCRYLLEDAVSDNKASQQALAYLTDRIVVLEGKSQLYGTQFDWDEHGELSPDPFDDLIQVNQRRKSIGLNTLEEQTILIRKRAKEENQSPPIDFEKRKREMDEWRKRVGWTK</sequence>
<dbReference type="Proteomes" id="UP001241110">
    <property type="component" value="Unassembled WGS sequence"/>
</dbReference>
<accession>A0AAE3QPS9</accession>